<keyword evidence="7" id="KW-1185">Reference proteome</keyword>
<dbReference type="InterPro" id="IPR036388">
    <property type="entry name" value="WH-like_DNA-bd_sf"/>
</dbReference>
<dbReference type="InterPro" id="IPR000847">
    <property type="entry name" value="LysR_HTH_N"/>
</dbReference>
<dbReference type="SUPFAM" id="SSF46785">
    <property type="entry name" value="Winged helix' DNA-binding domain"/>
    <property type="match status" value="1"/>
</dbReference>
<dbReference type="CDD" id="cd08420">
    <property type="entry name" value="PBP2_CysL_like"/>
    <property type="match status" value="1"/>
</dbReference>
<keyword evidence="4" id="KW-0804">Transcription</keyword>
<keyword evidence="2" id="KW-0805">Transcription regulation</keyword>
<reference evidence="7" key="1">
    <citation type="submission" date="2016-10" db="EMBL/GenBank/DDBJ databases">
        <authorList>
            <person name="Varghese N."/>
            <person name="Submissions S."/>
        </authorList>
    </citation>
    <scope>NUCLEOTIDE SEQUENCE [LARGE SCALE GENOMIC DNA]</scope>
    <source>
        <strain evidence="7">DSM 24499</strain>
    </source>
</reference>
<dbReference type="EMBL" id="FOKV01000002">
    <property type="protein sequence ID" value="SFC05351.1"/>
    <property type="molecule type" value="Genomic_DNA"/>
</dbReference>
<dbReference type="Pfam" id="PF03466">
    <property type="entry name" value="LysR_substrate"/>
    <property type="match status" value="1"/>
</dbReference>
<dbReference type="InterPro" id="IPR005119">
    <property type="entry name" value="LysR_subst-bd"/>
</dbReference>
<evidence type="ECO:0000256" key="1">
    <source>
        <dbReference type="ARBA" id="ARBA00009437"/>
    </source>
</evidence>
<comment type="similarity">
    <text evidence="1">Belongs to the LysR transcriptional regulatory family.</text>
</comment>
<evidence type="ECO:0000259" key="5">
    <source>
        <dbReference type="PROSITE" id="PS50931"/>
    </source>
</evidence>
<accession>A0A1I1G1F6</accession>
<feature type="domain" description="HTH lysR-type" evidence="5">
    <location>
        <begin position="6"/>
        <end position="58"/>
    </location>
</feature>
<dbReference type="FunFam" id="1.10.10.10:FF:000001">
    <property type="entry name" value="LysR family transcriptional regulator"/>
    <property type="match status" value="1"/>
</dbReference>
<evidence type="ECO:0000313" key="6">
    <source>
        <dbReference type="EMBL" id="SFC05351.1"/>
    </source>
</evidence>
<dbReference type="Gene3D" id="3.40.190.290">
    <property type="match status" value="1"/>
</dbReference>
<dbReference type="STRING" id="1334022.SAMN04487907_10279"/>
<dbReference type="InterPro" id="IPR036390">
    <property type="entry name" value="WH_DNA-bd_sf"/>
</dbReference>
<dbReference type="AlphaFoldDB" id="A0A1I1G1F6"/>
<evidence type="ECO:0000256" key="2">
    <source>
        <dbReference type="ARBA" id="ARBA00023015"/>
    </source>
</evidence>
<dbReference type="PRINTS" id="PR00039">
    <property type="entry name" value="HTHLYSR"/>
</dbReference>
<dbReference type="RefSeq" id="WP_092540845.1">
    <property type="nucleotide sequence ID" value="NZ_FOKV01000002.1"/>
</dbReference>
<evidence type="ECO:0000313" key="7">
    <source>
        <dbReference type="Proteomes" id="UP000199438"/>
    </source>
</evidence>
<dbReference type="GO" id="GO:0000976">
    <property type="term" value="F:transcription cis-regulatory region binding"/>
    <property type="evidence" value="ECO:0007669"/>
    <property type="project" value="TreeGrafter"/>
</dbReference>
<dbReference type="PANTHER" id="PTHR30126">
    <property type="entry name" value="HTH-TYPE TRANSCRIPTIONAL REGULATOR"/>
    <property type="match status" value="1"/>
</dbReference>
<proteinExistence type="inferred from homology"/>
<name>A0A1I1G1F6_9FLAO</name>
<keyword evidence="3 6" id="KW-0238">DNA-binding</keyword>
<protein>
    <submittedName>
        <fullName evidence="6">DNA-binding transcriptional regulator, LysR family</fullName>
    </submittedName>
</protein>
<evidence type="ECO:0000256" key="4">
    <source>
        <dbReference type="ARBA" id="ARBA00023163"/>
    </source>
</evidence>
<dbReference type="Pfam" id="PF00126">
    <property type="entry name" value="HTH_1"/>
    <property type="match status" value="1"/>
</dbReference>
<dbReference type="PANTHER" id="PTHR30126:SF39">
    <property type="entry name" value="HTH-TYPE TRANSCRIPTIONAL REGULATOR CYSL"/>
    <property type="match status" value="1"/>
</dbReference>
<dbReference type="Proteomes" id="UP000199438">
    <property type="component" value="Unassembled WGS sequence"/>
</dbReference>
<dbReference type="SUPFAM" id="SSF53850">
    <property type="entry name" value="Periplasmic binding protein-like II"/>
    <property type="match status" value="1"/>
</dbReference>
<sequence length="297" mass="34186">MFDFKLQVFQSVASRLSFSKAAEDLHITQPAVTRHIRQIEAHFNQKLFKRKGNSIALTDAGKLLLSHSKLIFQQYEKAEFDMNSLIDKNEGNLRIAASTTIAQYILPEVLAKFHQKFPKIRLHLLNMNTEKVEKSVMNNSVELGFIEGQSKNRELSYQPFLQDEIVLVVDKSHPLAKQNQISISELKEIPLVLREKGSGTREVILKAFQHKNVKMEELNIELELGSSESIKSYLSNGHSGSFLSINTVLKELKHGDLYIVDIENLQIKRDFFFIQQQGHHSKLNAVFLKFLQHHYNF</sequence>
<gene>
    <name evidence="6" type="ORF">SAMN04487907_10279</name>
</gene>
<dbReference type="GO" id="GO:0003700">
    <property type="term" value="F:DNA-binding transcription factor activity"/>
    <property type="evidence" value="ECO:0007669"/>
    <property type="project" value="InterPro"/>
</dbReference>
<dbReference type="OrthoDB" id="9785745at2"/>
<dbReference type="PROSITE" id="PS50931">
    <property type="entry name" value="HTH_LYSR"/>
    <property type="match status" value="1"/>
</dbReference>
<organism evidence="6 7">
    <name type="scientific">Zunongwangia mangrovi</name>
    <dbReference type="NCBI Taxonomy" id="1334022"/>
    <lineage>
        <taxon>Bacteria</taxon>
        <taxon>Pseudomonadati</taxon>
        <taxon>Bacteroidota</taxon>
        <taxon>Flavobacteriia</taxon>
        <taxon>Flavobacteriales</taxon>
        <taxon>Flavobacteriaceae</taxon>
        <taxon>Zunongwangia</taxon>
    </lineage>
</organism>
<evidence type="ECO:0000256" key="3">
    <source>
        <dbReference type="ARBA" id="ARBA00023125"/>
    </source>
</evidence>
<dbReference type="Gene3D" id="1.10.10.10">
    <property type="entry name" value="Winged helix-like DNA-binding domain superfamily/Winged helix DNA-binding domain"/>
    <property type="match status" value="1"/>
</dbReference>